<dbReference type="eggNOG" id="COG0210">
    <property type="taxonomic scope" value="Bacteria"/>
</dbReference>
<dbReference type="STRING" id="1183438.GKIL_2595"/>
<accession>U5QIW4</accession>
<dbReference type="SUPFAM" id="SSF52540">
    <property type="entry name" value="P-loop containing nucleoside triphosphate hydrolases"/>
    <property type="match status" value="1"/>
</dbReference>
<dbReference type="KEGG" id="glj:GKIL_2595"/>
<organism evidence="1 2">
    <name type="scientific">Gloeobacter kilaueensis (strain ATCC BAA-2537 / CCAP 1431/1 / ULC 316 / JS1)</name>
    <dbReference type="NCBI Taxonomy" id="1183438"/>
    <lineage>
        <taxon>Bacteria</taxon>
        <taxon>Bacillati</taxon>
        <taxon>Cyanobacteriota</taxon>
        <taxon>Cyanophyceae</taxon>
        <taxon>Gloeobacterales</taxon>
        <taxon>Gloeobacteraceae</taxon>
        <taxon>Gloeobacter</taxon>
    </lineage>
</organism>
<proteinExistence type="predicted"/>
<name>U5QIW4_GLOK1</name>
<gene>
    <name evidence="1" type="ORF">GKIL_2595</name>
</gene>
<dbReference type="HOGENOM" id="CLU_423214_0_0_3"/>
<dbReference type="PATRIC" id="fig|1183438.3.peg.2555"/>
<sequence>MIESVIGWPRGGLTAACLAHYRQLLAAGVLADRIVWIAPNQTQAAQTIVQLEAQLEGLAGPLRVETFYSFANRMLAEFWGEVLEQEPELPASFEPPILDQAQMRYCVERACSLCPDHGALFEACGLSDERLWDQIASAAWVASTAGIAIEAIGNRLRSAWPDGEDEQRLARLAAISCCGRRTRQVVLGAGALDAGLVVELFGRVINDLEAFWQDFDHLIIDRIEDSSAVALEFYRRSDERQKALFVAYTVGSGVGLYTALPRSAAQFVARRSHFRYLPAPADAKQQAMRRLADRIARQIDPQFKNPLPVQELASAALPVLIEAQTTVEAAEAMAGTIQQLLKQNVPPDRLAIVAPLTDMGLVSVLEAALDVPVQVPRSHTALVRHPLVRALLSALELAHPEWGLFPSFGEARLMLGLLLGLDPVRAELLAADGLDPVGRCLRGRDAVRYPERIGFAALDRYQNLVDWLDLYQQGSALPPDHLWSTFASDLLSEVLTEPADWQLLQELIAIVRRFRRTFCQIQPRVLLHLLRSGQVTRPSQRLAPGRLVLSTPLTFINQGLAADYQFWFDITSERWSRSSWRGLYNHRVLTPEWDGTPYGAAHDREDRAFRLSRTLFSLCCRTSAGLYLVRSSLGARGEANTGLLDQQILTAARP</sequence>
<keyword evidence="2" id="KW-1185">Reference proteome</keyword>
<reference evidence="1 2" key="1">
    <citation type="journal article" date="2013" name="PLoS ONE">
        <title>Cultivation and Complete Genome Sequencing of Gloeobacter kilaueensis sp. nov., from a Lava Cave in Kilauea Caldera, Hawai'i.</title>
        <authorList>
            <person name="Saw J.H."/>
            <person name="Schatz M."/>
            <person name="Brown M.V."/>
            <person name="Kunkel D.D."/>
            <person name="Foster J.S."/>
            <person name="Shick H."/>
            <person name="Christensen S."/>
            <person name="Hou S."/>
            <person name="Wan X."/>
            <person name="Donachie S.P."/>
        </authorList>
    </citation>
    <scope>NUCLEOTIDE SEQUENCE [LARGE SCALE GENOMIC DNA]</scope>
    <source>
        <strain evidence="2">JS</strain>
    </source>
</reference>
<dbReference type="EMBL" id="CP003587">
    <property type="protein sequence ID" value="AGY58841.1"/>
    <property type="molecule type" value="Genomic_DNA"/>
</dbReference>
<dbReference type="RefSeq" id="WP_023174034.1">
    <property type="nucleotide sequence ID" value="NC_022600.1"/>
</dbReference>
<evidence type="ECO:0000313" key="1">
    <source>
        <dbReference type="EMBL" id="AGY58841.1"/>
    </source>
</evidence>
<dbReference type="InterPro" id="IPR027417">
    <property type="entry name" value="P-loop_NTPase"/>
</dbReference>
<dbReference type="AlphaFoldDB" id="U5QIW4"/>
<protein>
    <submittedName>
        <fullName evidence="1">Uncharacterized protein</fullName>
    </submittedName>
</protein>
<dbReference type="Proteomes" id="UP000017396">
    <property type="component" value="Chromosome"/>
</dbReference>
<evidence type="ECO:0000313" key="2">
    <source>
        <dbReference type="Proteomes" id="UP000017396"/>
    </source>
</evidence>